<feature type="domain" description="Acetyl xylan esterase" evidence="3">
    <location>
        <begin position="76"/>
        <end position="220"/>
    </location>
</feature>
<dbReference type="SUPFAM" id="SSF53474">
    <property type="entry name" value="alpha/beta-Hydrolases"/>
    <property type="match status" value="1"/>
</dbReference>
<dbReference type="PANTHER" id="PTHR22946:SF9">
    <property type="entry name" value="POLYKETIDE TRANSFERASE AF380"/>
    <property type="match status" value="1"/>
</dbReference>
<keyword evidence="5" id="KW-1185">Reference proteome</keyword>
<evidence type="ECO:0000259" key="3">
    <source>
        <dbReference type="Pfam" id="PF05448"/>
    </source>
</evidence>
<protein>
    <submittedName>
        <fullName evidence="4">Acetylxylan esterase</fullName>
    </submittedName>
</protein>
<evidence type="ECO:0000313" key="5">
    <source>
        <dbReference type="Proteomes" id="UP001597297"/>
    </source>
</evidence>
<gene>
    <name evidence="4" type="ORF">ACFSQZ_01050</name>
</gene>
<feature type="signal peptide" evidence="2">
    <location>
        <begin position="1"/>
        <end position="18"/>
    </location>
</feature>
<feature type="chain" id="PRO_5046047710" evidence="2">
    <location>
        <begin position="19"/>
        <end position="940"/>
    </location>
</feature>
<dbReference type="PANTHER" id="PTHR22946">
    <property type="entry name" value="DIENELACTONE HYDROLASE DOMAIN-CONTAINING PROTEIN-RELATED"/>
    <property type="match status" value="1"/>
</dbReference>
<keyword evidence="1" id="KW-0378">Hydrolase</keyword>
<dbReference type="InterPro" id="IPR029058">
    <property type="entry name" value="AB_hydrolase_fold"/>
</dbReference>
<comment type="caution">
    <text evidence="4">The sequence shown here is derived from an EMBL/GenBank/DDBJ whole genome shotgun (WGS) entry which is preliminary data.</text>
</comment>
<dbReference type="Proteomes" id="UP001597297">
    <property type="component" value="Unassembled WGS sequence"/>
</dbReference>
<dbReference type="EMBL" id="JBHUJC010000001">
    <property type="protein sequence ID" value="MFD2275043.1"/>
    <property type="molecule type" value="Genomic_DNA"/>
</dbReference>
<sequence length="940" mass="99915">MIFRAFLFFLVASSPLIADTASDLAALEALSNLTSAPTIYEVDDSSGVEESSATIATLSPGDHKTIFFDSIDYEGNPTRVYAWVNVPAGVSDVNKASAIVLVHGGGGRAFEDWVDRWSARGYVSISIDTEGNSNNSAGAKVHHALGGPPRTGVYNESSTAIEDQFMYHATAATILANSLLRSLPFVEDTKIGVHGVSWGGVITATAIGLDQRFAFAIPSYGCGHMYDAVGNWGDSLKNNEQYKSVWDPFLRLDRATMPIMWLSWPTDRPFNIDSQAQCAAKAPGTQMVTLIPGMGHGHGATWTRADSYDFADSIVNTGNAWCTQQSLSLVGDQITAEFASTRTLNSASLIYTNETGSTTPMTWPEVAVDSFAETSVGSGVWRVTATLPADATAWFLNVTATPTVTGYRDDTVFVSSGLQEVVEIQQPPLLQLGLKENGDTTTSGSVSIDFSAIYNLDVTSVDFVNESHAGAFSHILSFPYILLSGDTMDVYFDNSVAELAVGESATATMQITWLGLDNTANTLNIPLQATVDSPREIIYDVSANWSSKSPTVADHVIIRDGAIVTLDQDIEVSKLTVGKDSSQGELIIDQSYEILVSDDLSVFSGSTITVKDGNLDYLDPTLQLDGEIHITGGSFHLIGTQLTGDGKMLVTAGELIFDAAKSIDLAEIEISGGTLNFNGNGGTTQTYFGDNGVSTLTIIGSTPVISVGRLNLQPHTSTSPFIRFILDANGVSPVSSTSFMNLPQLSIVVDAADYTGGSADLVLLESSNFATLGNTANYSAPGFSAKGLDTYFQQSQATDDVILKLTKNAYGNWADSESLPSGNYDSNADPDGDGVVNLLEFVLGSDPQSSAPSNVPIAAISSDNLLFSFTRNTDANASTTQVFQYSANLYDWTDLPIDASDPNITINAAGAGLETVEIMISPSAPTEGKLFGKIMVELNQ</sequence>
<dbReference type="Gene3D" id="3.40.50.1820">
    <property type="entry name" value="alpha/beta hydrolase"/>
    <property type="match status" value="1"/>
</dbReference>
<reference evidence="5" key="1">
    <citation type="journal article" date="2019" name="Int. J. Syst. Evol. Microbiol.">
        <title>The Global Catalogue of Microorganisms (GCM) 10K type strain sequencing project: providing services to taxonomists for standard genome sequencing and annotation.</title>
        <authorList>
            <consortium name="The Broad Institute Genomics Platform"/>
            <consortium name="The Broad Institute Genome Sequencing Center for Infectious Disease"/>
            <person name="Wu L."/>
            <person name="Ma J."/>
        </authorList>
    </citation>
    <scope>NUCLEOTIDE SEQUENCE [LARGE SCALE GENOMIC DNA]</scope>
    <source>
        <strain evidence="5">JCM 16545</strain>
    </source>
</reference>
<keyword evidence="2" id="KW-0732">Signal</keyword>
<dbReference type="Pfam" id="PF05448">
    <property type="entry name" value="AXE1"/>
    <property type="match status" value="1"/>
</dbReference>
<organism evidence="4 5">
    <name type="scientific">Rubritalea spongiae</name>
    <dbReference type="NCBI Taxonomy" id="430797"/>
    <lineage>
        <taxon>Bacteria</taxon>
        <taxon>Pseudomonadati</taxon>
        <taxon>Verrucomicrobiota</taxon>
        <taxon>Verrucomicrobiia</taxon>
        <taxon>Verrucomicrobiales</taxon>
        <taxon>Rubritaleaceae</taxon>
        <taxon>Rubritalea</taxon>
    </lineage>
</organism>
<evidence type="ECO:0000313" key="4">
    <source>
        <dbReference type="EMBL" id="MFD2275043.1"/>
    </source>
</evidence>
<dbReference type="InterPro" id="IPR018247">
    <property type="entry name" value="EF_Hand_1_Ca_BS"/>
</dbReference>
<dbReference type="InterPro" id="IPR050261">
    <property type="entry name" value="FrsA_esterase"/>
</dbReference>
<dbReference type="RefSeq" id="WP_377095984.1">
    <property type="nucleotide sequence ID" value="NZ_JBHSJM010000001.1"/>
</dbReference>
<evidence type="ECO:0000256" key="1">
    <source>
        <dbReference type="ARBA" id="ARBA00022801"/>
    </source>
</evidence>
<evidence type="ECO:0000256" key="2">
    <source>
        <dbReference type="SAM" id="SignalP"/>
    </source>
</evidence>
<accession>A0ABW5E1C7</accession>
<proteinExistence type="predicted"/>
<dbReference type="PROSITE" id="PS00018">
    <property type="entry name" value="EF_HAND_1"/>
    <property type="match status" value="1"/>
</dbReference>
<name>A0ABW5E1C7_9BACT</name>
<dbReference type="InterPro" id="IPR008391">
    <property type="entry name" value="AXE1_dom"/>
</dbReference>